<dbReference type="Proteomes" id="UP000320421">
    <property type="component" value="Chromosome"/>
</dbReference>
<evidence type="ECO:0000313" key="3">
    <source>
        <dbReference type="Proteomes" id="UP000320421"/>
    </source>
</evidence>
<keyword evidence="3" id="KW-1185">Reference proteome</keyword>
<feature type="region of interest" description="Disordered" evidence="1">
    <location>
        <begin position="172"/>
        <end position="195"/>
    </location>
</feature>
<name>A0A517PN15_9PLAN</name>
<evidence type="ECO:0000313" key="2">
    <source>
        <dbReference type="EMBL" id="QDT20771.1"/>
    </source>
</evidence>
<protein>
    <submittedName>
        <fullName evidence="2">Uncharacterized protein</fullName>
    </submittedName>
</protein>
<dbReference type="NCBIfam" id="NF038001">
    <property type="entry name" value="HYExAFE"/>
    <property type="match status" value="1"/>
</dbReference>
<organism evidence="2 3">
    <name type="scientific">Gimesia chilikensis</name>
    <dbReference type="NCBI Taxonomy" id="2605989"/>
    <lineage>
        <taxon>Bacteria</taxon>
        <taxon>Pseudomonadati</taxon>
        <taxon>Planctomycetota</taxon>
        <taxon>Planctomycetia</taxon>
        <taxon>Planctomycetales</taxon>
        <taxon>Planctomycetaceae</taxon>
        <taxon>Gimesia</taxon>
    </lineage>
</organism>
<dbReference type="RefSeq" id="WP_145184053.1">
    <property type="nucleotide sequence ID" value="NZ_CP036266.1"/>
</dbReference>
<proteinExistence type="predicted"/>
<dbReference type="AlphaFoldDB" id="A0A517PN15"/>
<dbReference type="InterPro" id="IPR049797">
    <property type="entry name" value="HYExAFE"/>
</dbReference>
<dbReference type="OrthoDB" id="272676at2"/>
<reference evidence="2 3" key="1">
    <citation type="submission" date="2019-02" db="EMBL/GenBank/DDBJ databases">
        <title>Deep-cultivation of Planctomycetes and their phenomic and genomic characterization uncovers novel biology.</title>
        <authorList>
            <person name="Wiegand S."/>
            <person name="Jogler M."/>
            <person name="Boedeker C."/>
            <person name="Pinto D."/>
            <person name="Vollmers J."/>
            <person name="Rivas-Marin E."/>
            <person name="Kohn T."/>
            <person name="Peeters S.H."/>
            <person name="Heuer A."/>
            <person name="Rast P."/>
            <person name="Oberbeckmann S."/>
            <person name="Bunk B."/>
            <person name="Jeske O."/>
            <person name="Meyerdierks A."/>
            <person name="Storesund J.E."/>
            <person name="Kallscheuer N."/>
            <person name="Luecker S."/>
            <person name="Lage O.M."/>
            <person name="Pohl T."/>
            <person name="Merkel B.J."/>
            <person name="Hornburger P."/>
            <person name="Mueller R.-W."/>
            <person name="Bruemmer F."/>
            <person name="Labrenz M."/>
            <person name="Spormann A.M."/>
            <person name="Op den Camp H."/>
            <person name="Overmann J."/>
            <person name="Amann R."/>
            <person name="Jetten M.S.M."/>
            <person name="Mascher T."/>
            <person name="Medema M.H."/>
            <person name="Devos D.P."/>
            <person name="Kaster A.-K."/>
            <person name="Ovreas L."/>
            <person name="Rohde M."/>
            <person name="Galperin M.Y."/>
            <person name="Jogler C."/>
        </authorList>
    </citation>
    <scope>NUCLEOTIDE SEQUENCE [LARGE SCALE GENOMIC DNA]</scope>
    <source>
        <strain evidence="2 3">HG66A1</strain>
    </source>
</reference>
<sequence length="195" mass="22722">MVIRRNHYESAFEDYLRSQKIPYVAVDEKRRALAQEASIKSLDFIVYSSQGPNLLIDVKGRTEIFDAPTRSRRWESWATREDIRGLFQWQELFGEGFISSLVFAYQLPPDSISNNLEKVYEFKENLYAFYLVPVDAYQDKMKPRSDSWQTVYLHQQDFQQLRQPVETLIQGSEPAELTGENREECGFPDADSTSG</sequence>
<evidence type="ECO:0000256" key="1">
    <source>
        <dbReference type="SAM" id="MobiDB-lite"/>
    </source>
</evidence>
<gene>
    <name evidence="2" type="ORF">HG66A1_25600</name>
</gene>
<dbReference type="EMBL" id="CP036266">
    <property type="protein sequence ID" value="QDT20771.1"/>
    <property type="molecule type" value="Genomic_DNA"/>
</dbReference>
<accession>A0A517PN15</accession>